<dbReference type="Proteomes" id="UP000026915">
    <property type="component" value="Chromosome 2"/>
</dbReference>
<evidence type="ECO:0008006" key="3">
    <source>
        <dbReference type="Google" id="ProtNLM"/>
    </source>
</evidence>
<dbReference type="eggNOG" id="KOG4658">
    <property type="taxonomic scope" value="Eukaryota"/>
</dbReference>
<reference evidence="1 2" key="1">
    <citation type="journal article" date="2013" name="Genome Biol.">
        <title>The genome sequence of the most widely cultivated cacao type and its use to identify candidate genes regulating pod color.</title>
        <authorList>
            <person name="Motamayor J.C."/>
            <person name="Mockaitis K."/>
            <person name="Schmutz J."/>
            <person name="Haiminen N."/>
            <person name="Iii D.L."/>
            <person name="Cornejo O."/>
            <person name="Findley S.D."/>
            <person name="Zheng P."/>
            <person name="Utro F."/>
            <person name="Royaert S."/>
            <person name="Saski C."/>
            <person name="Jenkins J."/>
            <person name="Podicheti R."/>
            <person name="Zhao M."/>
            <person name="Scheffler B.E."/>
            <person name="Stack J.C."/>
            <person name="Feltus F.A."/>
            <person name="Mustiga G.M."/>
            <person name="Amores F."/>
            <person name="Phillips W."/>
            <person name="Marelli J.P."/>
            <person name="May G.D."/>
            <person name="Shapiro H."/>
            <person name="Ma J."/>
            <person name="Bustamante C.D."/>
            <person name="Schnell R.J."/>
            <person name="Main D."/>
            <person name="Gilbert D."/>
            <person name="Parida L."/>
            <person name="Kuhn D.N."/>
        </authorList>
    </citation>
    <scope>NUCLEOTIDE SEQUENCE [LARGE SCALE GENOMIC DNA]</scope>
    <source>
        <strain evidence="2">cv. Matina 1-6</strain>
    </source>
</reference>
<accession>A0A061E6A6</accession>
<gene>
    <name evidence="1" type="ORF">TCM_006709</name>
</gene>
<evidence type="ECO:0000313" key="1">
    <source>
        <dbReference type="EMBL" id="EOX97783.1"/>
    </source>
</evidence>
<organism evidence="1 2">
    <name type="scientific">Theobroma cacao</name>
    <name type="common">Cacao</name>
    <name type="synonym">Cocoa</name>
    <dbReference type="NCBI Taxonomy" id="3641"/>
    <lineage>
        <taxon>Eukaryota</taxon>
        <taxon>Viridiplantae</taxon>
        <taxon>Streptophyta</taxon>
        <taxon>Embryophyta</taxon>
        <taxon>Tracheophyta</taxon>
        <taxon>Spermatophyta</taxon>
        <taxon>Magnoliopsida</taxon>
        <taxon>eudicotyledons</taxon>
        <taxon>Gunneridae</taxon>
        <taxon>Pentapetalae</taxon>
        <taxon>rosids</taxon>
        <taxon>malvids</taxon>
        <taxon>Malvales</taxon>
        <taxon>Malvaceae</taxon>
        <taxon>Byttnerioideae</taxon>
        <taxon>Theobroma</taxon>
    </lineage>
</organism>
<dbReference type="HOGENOM" id="CLU_1368355_0_0_1"/>
<protein>
    <recommendedName>
        <fullName evidence="3">RNI-like superfamily protein</fullName>
    </recommendedName>
</protein>
<name>A0A061E6A6_THECC</name>
<dbReference type="EMBL" id="CM001880">
    <property type="protein sequence ID" value="EOX97783.1"/>
    <property type="molecule type" value="Genomic_DNA"/>
</dbReference>
<sequence length="200" mass="22621">MVLVEEGDVSLKIKTCGMHDDLIRDFCLLKAKNKNFIYIIDRLKMEQADVSIWSSAIGAAAYKLGGLTRHICNNFKLLRIVDFEVAELALDCKLLGDIDPMHLTYLLCSCLNIRELHLSVEIRKFPEPQHISSNIAYICLAKVKLDEDPLPTLENLPNLRILKVKADAFVGKVMVCSAQGFPLLNSEYYFSKKFRGIEGE</sequence>
<keyword evidence="2" id="KW-1185">Reference proteome</keyword>
<dbReference type="AlphaFoldDB" id="A0A061E6A6"/>
<evidence type="ECO:0000313" key="2">
    <source>
        <dbReference type="Proteomes" id="UP000026915"/>
    </source>
</evidence>
<dbReference type="Gramene" id="EOX97783">
    <property type="protein sequence ID" value="EOX97783"/>
    <property type="gene ID" value="TCM_006709"/>
</dbReference>
<proteinExistence type="predicted"/>
<dbReference type="InParanoid" id="A0A061E6A6"/>